<evidence type="ECO:0000313" key="2">
    <source>
        <dbReference type="EMBL" id="MCP2330393.1"/>
    </source>
</evidence>
<gene>
    <name evidence="2" type="ORF">G443_000663</name>
</gene>
<evidence type="ECO:0008006" key="4">
    <source>
        <dbReference type="Google" id="ProtNLM"/>
    </source>
</evidence>
<dbReference type="Gene3D" id="3.30.470.20">
    <property type="entry name" value="ATP-grasp fold, B domain"/>
    <property type="match status" value="1"/>
</dbReference>
<proteinExistence type="predicted"/>
<reference evidence="2 3" key="2">
    <citation type="submission" date="2022-06" db="EMBL/GenBank/DDBJ databases">
        <title>Genomic Encyclopedia of Type Strains, Phase I: the one thousand microbial genomes (KMG-I) project.</title>
        <authorList>
            <person name="Kyrpides N."/>
        </authorList>
    </citation>
    <scope>NUCLEOTIDE SEQUENCE [LARGE SCALE GENOMIC DNA]</scope>
    <source>
        <strain evidence="2 3">DSM 43889</strain>
    </source>
</reference>
<name>A0ABT1JD92_ACTCY</name>
<comment type="caution">
    <text evidence="2">The sequence shown here is derived from an EMBL/GenBank/DDBJ whole genome shotgun (WGS) entry which is preliminary data.</text>
</comment>
<sequence>MQILVVVTGGVDPTADPVVVELLRRQVSVFPVDARAMLTGTPSIPGGDGCSLAEPTSPQPRPLAEVRSVWWPAPRPGHRDWRRLPRWSARVTGTCPEHGQTFLPRDTGIRWCNHPRRVAEADQLPRQLAAATRCGLRVPETLITSDPGTAAAFCSLRAGSGVVYRSVPDAPAAPGCAPCGLPGASADGAGGRTRTHLFQAAVPAARSVRITVVGRRAFGVAVDHEPGFGGRHDWHRPAHHLPYRPVTVPGDVAAAVVEMVDTLGLTCAASDWAVTPGGQWYFLELDPTWSASWTLADQVSPLVSALADALTDEYAPAGAGR</sequence>
<dbReference type="EMBL" id="AUBJ02000001">
    <property type="protein sequence ID" value="MCP2330393.1"/>
    <property type="molecule type" value="Genomic_DNA"/>
</dbReference>
<keyword evidence="3" id="KW-1185">Reference proteome</keyword>
<protein>
    <recommendedName>
        <fullName evidence="4">ATP-grasp ribosomal peptide maturase</fullName>
    </recommendedName>
</protein>
<evidence type="ECO:0000313" key="3">
    <source>
        <dbReference type="Proteomes" id="UP000791080"/>
    </source>
</evidence>
<evidence type="ECO:0000256" key="1">
    <source>
        <dbReference type="SAM" id="MobiDB-lite"/>
    </source>
</evidence>
<dbReference type="RefSeq" id="WP_026418077.1">
    <property type="nucleotide sequence ID" value="NZ_AUBJ02000001.1"/>
</dbReference>
<accession>A0ABT1JD92</accession>
<dbReference type="Proteomes" id="UP000791080">
    <property type="component" value="Unassembled WGS sequence"/>
</dbReference>
<reference evidence="2 3" key="1">
    <citation type="submission" date="2013-07" db="EMBL/GenBank/DDBJ databases">
        <authorList>
            <consortium name="DOE Joint Genome Institute"/>
            <person name="Reeve W."/>
            <person name="Huntemann M."/>
            <person name="Han J."/>
            <person name="Chen A."/>
            <person name="Kyrpides N."/>
            <person name="Mavromatis K."/>
            <person name="Markowitz V."/>
            <person name="Palaniappan K."/>
            <person name="Ivanova N."/>
            <person name="Schaumberg A."/>
            <person name="Pati A."/>
            <person name="Liolios K."/>
            <person name="Nordberg H.P."/>
            <person name="Cantor M.N."/>
            <person name="Hua S.X."/>
            <person name="Woyke T."/>
        </authorList>
    </citation>
    <scope>NUCLEOTIDE SEQUENCE [LARGE SCALE GENOMIC DNA]</scope>
    <source>
        <strain evidence="2 3">DSM 43889</strain>
    </source>
</reference>
<dbReference type="SUPFAM" id="SSF56059">
    <property type="entry name" value="Glutathione synthetase ATP-binding domain-like"/>
    <property type="match status" value="1"/>
</dbReference>
<feature type="region of interest" description="Disordered" evidence="1">
    <location>
        <begin position="40"/>
        <end position="61"/>
    </location>
</feature>
<organism evidence="2 3">
    <name type="scientific">Actinoalloteichus caeruleus DSM 43889</name>
    <dbReference type="NCBI Taxonomy" id="1120930"/>
    <lineage>
        <taxon>Bacteria</taxon>
        <taxon>Bacillati</taxon>
        <taxon>Actinomycetota</taxon>
        <taxon>Actinomycetes</taxon>
        <taxon>Pseudonocardiales</taxon>
        <taxon>Pseudonocardiaceae</taxon>
        <taxon>Actinoalloteichus</taxon>
        <taxon>Actinoalloteichus cyanogriseus</taxon>
    </lineage>
</organism>